<sequence length="75" mass="8384">MAAEIQPRAQARKPVLLSKIETSQELVITAVIIPKEDGVISVSDDRTIRVWLKRDSGQYWPSVYHSMPATCSCIV</sequence>
<keyword evidence="2" id="KW-1185">Reference proteome</keyword>
<evidence type="ECO:0000313" key="1">
    <source>
        <dbReference type="EMBL" id="KAG5282817.1"/>
    </source>
</evidence>
<gene>
    <name evidence="1" type="ORF">AALO_G00034940</name>
</gene>
<organism evidence="1 2">
    <name type="scientific">Alosa alosa</name>
    <name type="common">allis shad</name>
    <dbReference type="NCBI Taxonomy" id="278164"/>
    <lineage>
        <taxon>Eukaryota</taxon>
        <taxon>Metazoa</taxon>
        <taxon>Chordata</taxon>
        <taxon>Craniata</taxon>
        <taxon>Vertebrata</taxon>
        <taxon>Euteleostomi</taxon>
        <taxon>Actinopterygii</taxon>
        <taxon>Neopterygii</taxon>
        <taxon>Teleostei</taxon>
        <taxon>Clupei</taxon>
        <taxon>Clupeiformes</taxon>
        <taxon>Clupeoidei</taxon>
        <taxon>Clupeidae</taxon>
        <taxon>Alosa</taxon>
    </lineage>
</organism>
<dbReference type="EMBL" id="JADWDJ010000003">
    <property type="protein sequence ID" value="KAG5282817.1"/>
    <property type="molecule type" value="Genomic_DNA"/>
</dbReference>
<proteinExistence type="predicted"/>
<dbReference type="PANTHER" id="PTHR46189">
    <property type="entry name" value="LD41958P"/>
    <property type="match status" value="1"/>
</dbReference>
<dbReference type="InterPro" id="IPR042234">
    <property type="entry name" value="WDFY1/WDFY2"/>
</dbReference>
<dbReference type="AlphaFoldDB" id="A0AAV6HB88"/>
<dbReference type="GO" id="GO:0045600">
    <property type="term" value="P:positive regulation of fat cell differentiation"/>
    <property type="evidence" value="ECO:0007669"/>
    <property type="project" value="TreeGrafter"/>
</dbReference>
<name>A0AAV6HB88_9TELE</name>
<accession>A0AAV6HB88</accession>
<comment type="caution">
    <text evidence="1">The sequence shown here is derived from an EMBL/GenBank/DDBJ whole genome shotgun (WGS) entry which is preliminary data.</text>
</comment>
<evidence type="ECO:0000313" key="2">
    <source>
        <dbReference type="Proteomes" id="UP000823561"/>
    </source>
</evidence>
<dbReference type="Proteomes" id="UP000823561">
    <property type="component" value="Chromosome 3"/>
</dbReference>
<reference evidence="1" key="1">
    <citation type="submission" date="2020-10" db="EMBL/GenBank/DDBJ databases">
        <title>Chromosome-scale genome assembly of the Allis shad, Alosa alosa.</title>
        <authorList>
            <person name="Margot Z."/>
            <person name="Christophe K."/>
            <person name="Cabau C."/>
            <person name="Louis A."/>
            <person name="Berthelot C."/>
            <person name="Parey E."/>
            <person name="Roest Crollius H."/>
            <person name="Montfort J."/>
            <person name="Robinson-Rechavi M."/>
            <person name="Bucao C."/>
            <person name="Bouchez O."/>
            <person name="Gislard M."/>
            <person name="Lluch J."/>
            <person name="Milhes M."/>
            <person name="Lampietro C."/>
            <person name="Lopez Roques C."/>
            <person name="Donnadieu C."/>
            <person name="Braasch I."/>
            <person name="Desvignes T."/>
            <person name="Postlethwait J."/>
            <person name="Bobe J."/>
            <person name="Guiguen Y."/>
        </authorList>
    </citation>
    <scope>NUCLEOTIDE SEQUENCE</scope>
    <source>
        <strain evidence="1">M-15738</strain>
        <tissue evidence="1">Blood</tissue>
    </source>
</reference>
<dbReference type="PANTHER" id="PTHR46189:SF3">
    <property type="entry name" value="WD REPEAT AND FYVE DOMAIN-CONTAINING PROTEIN 2"/>
    <property type="match status" value="1"/>
</dbReference>
<dbReference type="GO" id="GO:0005769">
    <property type="term" value="C:early endosome"/>
    <property type="evidence" value="ECO:0007669"/>
    <property type="project" value="TreeGrafter"/>
</dbReference>
<protein>
    <submittedName>
        <fullName evidence="1">Uncharacterized protein</fullName>
    </submittedName>
</protein>